<dbReference type="Proteomes" id="UP000009183">
    <property type="component" value="Chromosome 14"/>
</dbReference>
<reference evidence="2" key="1">
    <citation type="journal article" date="2007" name="Nature">
        <title>The grapevine genome sequence suggests ancestral hexaploidization in major angiosperm phyla.</title>
        <authorList>
            <consortium name="The French-Italian Public Consortium for Grapevine Genome Characterization."/>
            <person name="Jaillon O."/>
            <person name="Aury J.-M."/>
            <person name="Noel B."/>
            <person name="Policriti A."/>
            <person name="Clepet C."/>
            <person name="Casagrande A."/>
            <person name="Choisne N."/>
            <person name="Aubourg S."/>
            <person name="Vitulo N."/>
            <person name="Jubin C."/>
            <person name="Vezzi A."/>
            <person name="Legeai F."/>
            <person name="Hugueney P."/>
            <person name="Dasilva C."/>
            <person name="Horner D."/>
            <person name="Mica E."/>
            <person name="Jublot D."/>
            <person name="Poulain J."/>
            <person name="Bruyere C."/>
            <person name="Billault A."/>
            <person name="Segurens B."/>
            <person name="Gouyvenoux M."/>
            <person name="Ugarte E."/>
            <person name="Cattonaro F."/>
            <person name="Anthouard V."/>
            <person name="Vico V."/>
            <person name="Del Fabbro C."/>
            <person name="Alaux M."/>
            <person name="Di Gaspero G."/>
            <person name="Dumas V."/>
            <person name="Felice N."/>
            <person name="Paillard S."/>
            <person name="Juman I."/>
            <person name="Moroldo M."/>
            <person name="Scalabrin S."/>
            <person name="Canaguier A."/>
            <person name="Le Clainche I."/>
            <person name="Malacrida G."/>
            <person name="Durand E."/>
            <person name="Pesole G."/>
            <person name="Laucou V."/>
            <person name="Chatelet P."/>
            <person name="Merdinoglu D."/>
            <person name="Delledonne M."/>
            <person name="Pezzotti M."/>
            <person name="Lecharny A."/>
            <person name="Scarpelli C."/>
            <person name="Artiguenave F."/>
            <person name="Pe M.E."/>
            <person name="Valle G."/>
            <person name="Morgante M."/>
            <person name="Caboche M."/>
            <person name="Adam-Blondon A.-F."/>
            <person name="Weissenbach J."/>
            <person name="Quetier F."/>
            <person name="Wincker P."/>
        </authorList>
    </citation>
    <scope>NUCLEOTIDE SEQUENCE [LARGE SCALE GENOMIC DNA]</scope>
    <source>
        <strain evidence="2">cv. Pinot noir / PN40024</strain>
    </source>
</reference>
<evidence type="ECO:0000313" key="1">
    <source>
        <dbReference type="EMBL" id="CBI33501.3"/>
    </source>
</evidence>
<dbReference type="EMBL" id="FN596245">
    <property type="protein sequence ID" value="CBI33501.3"/>
    <property type="molecule type" value="Genomic_DNA"/>
</dbReference>
<dbReference type="HOGENOM" id="CLU_2872193_0_0_1"/>
<accession>D7TSM9</accession>
<sequence length="64" mass="7218">MKINLGLSGLDQLKRPKFMMDDCFGLAHESIRLGLGLEPGPFRVDERLYANPSKKILSFNLILV</sequence>
<organism evidence="1 2">
    <name type="scientific">Vitis vinifera</name>
    <name type="common">Grape</name>
    <dbReference type="NCBI Taxonomy" id="29760"/>
    <lineage>
        <taxon>Eukaryota</taxon>
        <taxon>Viridiplantae</taxon>
        <taxon>Streptophyta</taxon>
        <taxon>Embryophyta</taxon>
        <taxon>Tracheophyta</taxon>
        <taxon>Spermatophyta</taxon>
        <taxon>Magnoliopsida</taxon>
        <taxon>eudicotyledons</taxon>
        <taxon>Gunneridae</taxon>
        <taxon>Pentapetalae</taxon>
        <taxon>rosids</taxon>
        <taxon>Vitales</taxon>
        <taxon>Vitaceae</taxon>
        <taxon>Viteae</taxon>
        <taxon>Vitis</taxon>
    </lineage>
</organism>
<dbReference type="InParanoid" id="D7TSM9"/>
<proteinExistence type="predicted"/>
<keyword evidence="2" id="KW-1185">Reference proteome</keyword>
<evidence type="ECO:0000313" key="2">
    <source>
        <dbReference type="Proteomes" id="UP000009183"/>
    </source>
</evidence>
<protein>
    <submittedName>
        <fullName evidence="1">Uncharacterized protein</fullName>
    </submittedName>
</protein>
<dbReference type="PaxDb" id="29760-VIT_14s0006g00840.t01"/>
<dbReference type="AlphaFoldDB" id="D7TSM9"/>
<name>D7TSM9_VITVI</name>
<gene>
    <name evidence="1" type="ordered locus">VIT_14s0006g00840</name>
</gene>